<dbReference type="GO" id="GO:0046873">
    <property type="term" value="F:metal ion transmembrane transporter activity"/>
    <property type="evidence" value="ECO:0007669"/>
    <property type="project" value="InterPro"/>
</dbReference>
<keyword evidence="3 5" id="KW-1133">Transmembrane helix</keyword>
<accession>A0A8B5XT39</accession>
<evidence type="ECO:0000256" key="3">
    <source>
        <dbReference type="ARBA" id="ARBA00022989"/>
    </source>
</evidence>
<dbReference type="EMBL" id="VNKI01000012">
    <property type="protein sequence ID" value="TVX77173.1"/>
    <property type="molecule type" value="Genomic_DNA"/>
</dbReference>
<feature type="transmembrane region" description="Helical" evidence="5">
    <location>
        <begin position="6"/>
        <end position="26"/>
    </location>
</feature>
<dbReference type="InterPro" id="IPR003689">
    <property type="entry name" value="ZIP"/>
</dbReference>
<dbReference type="RefSeq" id="WP_144480446.1">
    <property type="nucleotide sequence ID" value="NZ_VNKI01000012.1"/>
</dbReference>
<evidence type="ECO:0000313" key="7">
    <source>
        <dbReference type="Proteomes" id="UP000317770"/>
    </source>
</evidence>
<evidence type="ECO:0000256" key="1">
    <source>
        <dbReference type="ARBA" id="ARBA00004141"/>
    </source>
</evidence>
<dbReference type="Proteomes" id="UP000317770">
    <property type="component" value="Unassembled WGS sequence"/>
</dbReference>
<gene>
    <name evidence="6" type="ORF">FQP34_22380</name>
</gene>
<organism evidence="6 7">
    <name type="scientific">Peribacillus simplex</name>
    <dbReference type="NCBI Taxonomy" id="1478"/>
    <lineage>
        <taxon>Bacteria</taxon>
        <taxon>Bacillati</taxon>
        <taxon>Bacillota</taxon>
        <taxon>Bacilli</taxon>
        <taxon>Bacillales</taxon>
        <taxon>Bacillaceae</taxon>
        <taxon>Peribacillus</taxon>
    </lineage>
</organism>
<name>A0A8B5XT39_9BACI</name>
<feature type="transmembrane region" description="Helical" evidence="5">
    <location>
        <begin position="132"/>
        <end position="153"/>
    </location>
</feature>
<evidence type="ECO:0000313" key="6">
    <source>
        <dbReference type="EMBL" id="TVX77173.1"/>
    </source>
</evidence>
<comment type="caution">
    <text evidence="6">The sequence shown here is derived from an EMBL/GenBank/DDBJ whole genome shotgun (WGS) entry which is preliminary data.</text>
</comment>
<feature type="transmembrane region" description="Helical" evidence="5">
    <location>
        <begin position="59"/>
        <end position="76"/>
    </location>
</feature>
<evidence type="ECO:0000256" key="2">
    <source>
        <dbReference type="ARBA" id="ARBA00022692"/>
    </source>
</evidence>
<feature type="transmembrane region" description="Helical" evidence="5">
    <location>
        <begin position="185"/>
        <end position="206"/>
    </location>
</feature>
<feature type="transmembrane region" description="Helical" evidence="5">
    <location>
        <begin position="33"/>
        <end position="53"/>
    </location>
</feature>
<comment type="subcellular location">
    <subcellularLocation>
        <location evidence="1">Membrane</location>
        <topology evidence="1">Multi-pass membrane protein</topology>
    </subcellularLocation>
</comment>
<feature type="transmembrane region" description="Helical" evidence="5">
    <location>
        <begin position="158"/>
        <end position="179"/>
    </location>
</feature>
<evidence type="ECO:0000256" key="4">
    <source>
        <dbReference type="ARBA" id="ARBA00023136"/>
    </source>
</evidence>
<evidence type="ECO:0000256" key="5">
    <source>
        <dbReference type="SAM" id="Phobius"/>
    </source>
</evidence>
<keyword evidence="4 5" id="KW-0472">Membrane</keyword>
<reference evidence="6 7" key="1">
    <citation type="submission" date="2019-07" db="EMBL/GenBank/DDBJ databases">
        <title>Genome assembly of Bacillus simplex strain GGC-P6A.</title>
        <authorList>
            <person name="Jennings M.E."/>
            <person name="Barton H.A."/>
        </authorList>
    </citation>
    <scope>NUCLEOTIDE SEQUENCE [LARGE SCALE GENOMIC DNA]</scope>
    <source>
        <strain evidence="6 7">GGC-P6A</strain>
    </source>
</reference>
<proteinExistence type="predicted"/>
<feature type="transmembrane region" description="Helical" evidence="5">
    <location>
        <begin position="97"/>
        <end position="120"/>
    </location>
</feature>
<dbReference type="Pfam" id="PF02535">
    <property type="entry name" value="Zip"/>
    <property type="match status" value="1"/>
</dbReference>
<dbReference type="AlphaFoldDB" id="A0A8B5XT39"/>
<sequence>MGTAWIMGFFASALGTGFGGGFAWMLKGLHKKISTVYALCAGMLMGLLFLEMFPESIDMGGWIPLLFGIIVGWTLFQSLHQLMHKITIITGNPQKDVFVQTGVLLSLSIAVHNFPIGVAIGAADGSIISKEMMMTLAFHNIPEGIIIFTPLFLAGFRLVTWILCTLSIATPVAIGAVIGEFVGMGIPWLLAFMINIALSIIFMVTVKEIFKESVKKSSVVYSSLIGTIGFLVIYFYFSLL</sequence>
<dbReference type="GO" id="GO:0016020">
    <property type="term" value="C:membrane"/>
    <property type="evidence" value="ECO:0007669"/>
    <property type="project" value="UniProtKB-SubCell"/>
</dbReference>
<feature type="transmembrane region" description="Helical" evidence="5">
    <location>
        <begin position="218"/>
        <end position="237"/>
    </location>
</feature>
<protein>
    <submittedName>
        <fullName evidence="6">Iron permease</fullName>
    </submittedName>
</protein>
<keyword evidence="2 5" id="KW-0812">Transmembrane</keyword>